<proteinExistence type="predicted"/>
<organism evidence="1 2">
    <name type="scientific">Roseofilum acuticapitatum BLCC-M154</name>
    <dbReference type="NCBI Taxonomy" id="3022444"/>
    <lineage>
        <taxon>Bacteria</taxon>
        <taxon>Bacillati</taxon>
        <taxon>Cyanobacteriota</taxon>
        <taxon>Cyanophyceae</taxon>
        <taxon>Desertifilales</taxon>
        <taxon>Desertifilaceae</taxon>
        <taxon>Roseofilum</taxon>
        <taxon>Roseofilum acuticapitatum</taxon>
    </lineage>
</organism>
<dbReference type="Proteomes" id="UP001235303">
    <property type="component" value="Unassembled WGS sequence"/>
</dbReference>
<evidence type="ECO:0000313" key="2">
    <source>
        <dbReference type="Proteomes" id="UP001235303"/>
    </source>
</evidence>
<sequence length="90" mass="10079">MSVTYSNGSNGFMGRISRIFAAKKSGYQTTSTPSPSTHDLVLEPLKQASPEVQQVVKRVLQAEKDKLHLSSPRNIKEDIINIIREEVREP</sequence>
<dbReference type="RefSeq" id="WP_283756163.1">
    <property type="nucleotide sequence ID" value="NZ_JAQOSP010000151.1"/>
</dbReference>
<comment type="caution">
    <text evidence="1">The sequence shown here is derived from an EMBL/GenBank/DDBJ whole genome shotgun (WGS) entry which is preliminary data.</text>
</comment>
<gene>
    <name evidence="1" type="ORF">PMG71_23565</name>
</gene>
<keyword evidence="2" id="KW-1185">Reference proteome</keyword>
<name>A0ABT7AZR8_9CYAN</name>
<evidence type="ECO:0000313" key="1">
    <source>
        <dbReference type="EMBL" id="MDJ1172413.1"/>
    </source>
</evidence>
<dbReference type="EMBL" id="JAQOSP010000151">
    <property type="protein sequence ID" value="MDJ1172413.1"/>
    <property type="molecule type" value="Genomic_DNA"/>
</dbReference>
<reference evidence="1 2" key="1">
    <citation type="submission" date="2023-01" db="EMBL/GenBank/DDBJ databases">
        <title>Novel diversity within Roseofilum (Cyanobacteria; Desertifilaceae) from marine benthic mats with descriptions of four novel species.</title>
        <authorList>
            <person name="Wang Y."/>
            <person name="Berthold D.E."/>
            <person name="Hu J."/>
            <person name="Lefler F.W."/>
            <person name="Laughinghouse H.D. IV."/>
        </authorList>
    </citation>
    <scope>NUCLEOTIDE SEQUENCE [LARGE SCALE GENOMIC DNA]</scope>
    <source>
        <strain evidence="1 2">BLCC-M154</strain>
    </source>
</reference>
<accession>A0ABT7AZR8</accession>
<protein>
    <submittedName>
        <fullName evidence="1">Uncharacterized protein</fullName>
    </submittedName>
</protein>